<dbReference type="AlphaFoldDB" id="A0A8A3P9U5"/>
<sequence length="92" mass="10306">MTESVLSTVKDVVSSFQGRTDAVTSTRNFIPRNSAWKSKDGLLILEPKVEGKPRNLLTVVSRSELAIVDRNPILVGTPIFKFKRYPTKFIKA</sequence>
<dbReference type="OrthoDB" id="5429634at2759"/>
<dbReference type="EMBL" id="CP063406">
    <property type="protein sequence ID" value="QSZ31379.1"/>
    <property type="molecule type" value="Genomic_DNA"/>
</dbReference>
<reference evidence="1" key="1">
    <citation type="submission" date="2020-10" db="EMBL/GenBank/DDBJ databases">
        <title>Genome Sequence of Monilinia vaccinii-corymbosi Sheds Light on Mummy Berry Disease Infection of Blueberry and Mating Type.</title>
        <authorList>
            <person name="Yow A.G."/>
            <person name="Zhang Y."/>
            <person name="Bansal K."/>
            <person name="Eacker S.M."/>
            <person name="Sullivan S."/>
            <person name="Liachko I."/>
            <person name="Cubeta M.A."/>
            <person name="Rollins J.A."/>
            <person name="Ashrafi H."/>
        </authorList>
    </citation>
    <scope>NUCLEOTIDE SEQUENCE</scope>
    <source>
        <strain evidence="1">RL-1</strain>
    </source>
</reference>
<organism evidence="1 2">
    <name type="scientific">Monilinia vaccinii-corymbosi</name>
    <dbReference type="NCBI Taxonomy" id="61207"/>
    <lineage>
        <taxon>Eukaryota</taxon>
        <taxon>Fungi</taxon>
        <taxon>Dikarya</taxon>
        <taxon>Ascomycota</taxon>
        <taxon>Pezizomycotina</taxon>
        <taxon>Leotiomycetes</taxon>
        <taxon>Helotiales</taxon>
        <taxon>Sclerotiniaceae</taxon>
        <taxon>Monilinia</taxon>
    </lineage>
</organism>
<keyword evidence="2" id="KW-1185">Reference proteome</keyword>
<evidence type="ECO:0000313" key="1">
    <source>
        <dbReference type="EMBL" id="QSZ31379.1"/>
    </source>
</evidence>
<evidence type="ECO:0000313" key="2">
    <source>
        <dbReference type="Proteomes" id="UP000672032"/>
    </source>
</evidence>
<accession>A0A8A3P9U5</accession>
<protein>
    <submittedName>
        <fullName evidence="1">Uncharacterized protein</fullName>
    </submittedName>
</protein>
<dbReference type="Proteomes" id="UP000672032">
    <property type="component" value="Chromosome 2"/>
</dbReference>
<gene>
    <name evidence="1" type="ORF">DSL72_000944</name>
</gene>
<proteinExistence type="predicted"/>
<name>A0A8A3P9U5_9HELO</name>